<name>A0AAN6SCE6_9PEZI</name>
<dbReference type="EMBL" id="MU859289">
    <property type="protein sequence ID" value="KAK3948033.1"/>
    <property type="molecule type" value="Genomic_DNA"/>
</dbReference>
<organism evidence="2 3">
    <name type="scientific">Pseudoneurospora amorphoporcata</name>
    <dbReference type="NCBI Taxonomy" id="241081"/>
    <lineage>
        <taxon>Eukaryota</taxon>
        <taxon>Fungi</taxon>
        <taxon>Dikarya</taxon>
        <taxon>Ascomycota</taxon>
        <taxon>Pezizomycotina</taxon>
        <taxon>Sordariomycetes</taxon>
        <taxon>Sordariomycetidae</taxon>
        <taxon>Sordariales</taxon>
        <taxon>Sordariaceae</taxon>
        <taxon>Pseudoneurospora</taxon>
    </lineage>
</organism>
<dbReference type="AlphaFoldDB" id="A0AAN6SCE6"/>
<keyword evidence="1" id="KW-0732">Signal</keyword>
<comment type="caution">
    <text evidence="2">The sequence shown here is derived from an EMBL/GenBank/DDBJ whole genome shotgun (WGS) entry which is preliminary data.</text>
</comment>
<reference evidence="2" key="1">
    <citation type="journal article" date="2023" name="Mol. Phylogenet. Evol.">
        <title>Genome-scale phylogeny and comparative genomics of the fungal order Sordariales.</title>
        <authorList>
            <person name="Hensen N."/>
            <person name="Bonometti L."/>
            <person name="Westerberg I."/>
            <person name="Brannstrom I.O."/>
            <person name="Guillou S."/>
            <person name="Cros-Aarteil S."/>
            <person name="Calhoun S."/>
            <person name="Haridas S."/>
            <person name="Kuo A."/>
            <person name="Mondo S."/>
            <person name="Pangilinan J."/>
            <person name="Riley R."/>
            <person name="LaButti K."/>
            <person name="Andreopoulos B."/>
            <person name="Lipzen A."/>
            <person name="Chen C."/>
            <person name="Yan M."/>
            <person name="Daum C."/>
            <person name="Ng V."/>
            <person name="Clum A."/>
            <person name="Steindorff A."/>
            <person name="Ohm R.A."/>
            <person name="Martin F."/>
            <person name="Silar P."/>
            <person name="Natvig D.O."/>
            <person name="Lalanne C."/>
            <person name="Gautier V."/>
            <person name="Ament-Velasquez S.L."/>
            <person name="Kruys A."/>
            <person name="Hutchinson M.I."/>
            <person name="Powell A.J."/>
            <person name="Barry K."/>
            <person name="Miller A.N."/>
            <person name="Grigoriev I.V."/>
            <person name="Debuchy R."/>
            <person name="Gladieux P."/>
            <person name="Hiltunen Thoren M."/>
            <person name="Johannesson H."/>
        </authorList>
    </citation>
    <scope>NUCLEOTIDE SEQUENCE</scope>
    <source>
        <strain evidence="2">CBS 626.80</strain>
    </source>
</reference>
<reference evidence="2" key="2">
    <citation type="submission" date="2023-06" db="EMBL/GenBank/DDBJ databases">
        <authorList>
            <consortium name="Lawrence Berkeley National Laboratory"/>
            <person name="Mondo S.J."/>
            <person name="Hensen N."/>
            <person name="Bonometti L."/>
            <person name="Westerberg I."/>
            <person name="Brannstrom I.O."/>
            <person name="Guillou S."/>
            <person name="Cros-Aarteil S."/>
            <person name="Calhoun S."/>
            <person name="Haridas S."/>
            <person name="Kuo A."/>
            <person name="Pangilinan J."/>
            <person name="Riley R."/>
            <person name="Labutti K."/>
            <person name="Andreopoulos B."/>
            <person name="Lipzen A."/>
            <person name="Chen C."/>
            <person name="Yanf M."/>
            <person name="Daum C."/>
            <person name="Ng V."/>
            <person name="Clum A."/>
            <person name="Steindorff A."/>
            <person name="Ohm R."/>
            <person name="Martin F."/>
            <person name="Silar P."/>
            <person name="Natvig D."/>
            <person name="Lalanne C."/>
            <person name="Gautier V."/>
            <person name="Ament-Velasquez S.L."/>
            <person name="Kruys A."/>
            <person name="Hutchinson M.I."/>
            <person name="Powell A.J."/>
            <person name="Barry K."/>
            <person name="Miller A.N."/>
            <person name="Grigoriev I.V."/>
            <person name="Debuchy R."/>
            <person name="Gladieux P."/>
            <person name="Thoren M.H."/>
            <person name="Johannesson H."/>
        </authorList>
    </citation>
    <scope>NUCLEOTIDE SEQUENCE</scope>
    <source>
        <strain evidence="2">CBS 626.80</strain>
    </source>
</reference>
<evidence type="ECO:0000313" key="3">
    <source>
        <dbReference type="Proteomes" id="UP001303222"/>
    </source>
</evidence>
<sequence>MHLAILQFFNILVLLPLVTAGPRANSVPVPTAKVWCPLTHDLWSSSTANATQQAYDLLSALSMLGIHCQYGSFTGTLGMNAWNESNPPTGSKLAPVHANNYRNPEHVVLPPRSKISWTFGSVRAYVCNYSEGGNPKTCDITELQAAKEIIEVACGSKLNVNGETWPEPEGGPAPWMQTAVGGVWRSWDEEKEYGFMDAADDSEYCEGILGGNDLPKNLALTE</sequence>
<accession>A0AAN6SCE6</accession>
<evidence type="ECO:0000256" key="1">
    <source>
        <dbReference type="SAM" id="SignalP"/>
    </source>
</evidence>
<keyword evidence="3" id="KW-1185">Reference proteome</keyword>
<proteinExistence type="predicted"/>
<feature type="chain" id="PRO_5043053060" evidence="1">
    <location>
        <begin position="21"/>
        <end position="222"/>
    </location>
</feature>
<evidence type="ECO:0000313" key="2">
    <source>
        <dbReference type="EMBL" id="KAK3948033.1"/>
    </source>
</evidence>
<protein>
    <submittedName>
        <fullName evidence="2">Uncharacterized protein</fullName>
    </submittedName>
</protein>
<gene>
    <name evidence="2" type="ORF">QBC32DRAFT_401217</name>
</gene>
<feature type="signal peptide" evidence="1">
    <location>
        <begin position="1"/>
        <end position="20"/>
    </location>
</feature>
<dbReference type="Proteomes" id="UP001303222">
    <property type="component" value="Unassembled WGS sequence"/>
</dbReference>